<evidence type="ECO:0000313" key="2">
    <source>
        <dbReference type="Proteomes" id="UP001302321"/>
    </source>
</evidence>
<reference evidence="1" key="1">
    <citation type="journal article" date="2023" name="Mol. Phylogenet. Evol.">
        <title>Genome-scale phylogeny and comparative genomics of the fungal order Sordariales.</title>
        <authorList>
            <person name="Hensen N."/>
            <person name="Bonometti L."/>
            <person name="Westerberg I."/>
            <person name="Brannstrom I.O."/>
            <person name="Guillou S."/>
            <person name="Cros-Aarteil S."/>
            <person name="Calhoun S."/>
            <person name="Haridas S."/>
            <person name="Kuo A."/>
            <person name="Mondo S."/>
            <person name="Pangilinan J."/>
            <person name="Riley R."/>
            <person name="LaButti K."/>
            <person name="Andreopoulos B."/>
            <person name="Lipzen A."/>
            <person name="Chen C."/>
            <person name="Yan M."/>
            <person name="Daum C."/>
            <person name="Ng V."/>
            <person name="Clum A."/>
            <person name="Steindorff A."/>
            <person name="Ohm R.A."/>
            <person name="Martin F."/>
            <person name="Silar P."/>
            <person name="Natvig D.O."/>
            <person name="Lalanne C."/>
            <person name="Gautier V."/>
            <person name="Ament-Velasquez S.L."/>
            <person name="Kruys A."/>
            <person name="Hutchinson M.I."/>
            <person name="Powell A.J."/>
            <person name="Barry K."/>
            <person name="Miller A.N."/>
            <person name="Grigoriev I.V."/>
            <person name="Debuchy R."/>
            <person name="Gladieux P."/>
            <person name="Hiltunen Thoren M."/>
            <person name="Johannesson H."/>
        </authorList>
    </citation>
    <scope>NUCLEOTIDE SEQUENCE</scope>
    <source>
        <strain evidence="1">CBS 892.96</strain>
    </source>
</reference>
<dbReference type="Proteomes" id="UP001302321">
    <property type="component" value="Unassembled WGS sequence"/>
</dbReference>
<accession>A0AAN6W2U3</accession>
<evidence type="ECO:0000313" key="1">
    <source>
        <dbReference type="EMBL" id="KAK4174389.1"/>
    </source>
</evidence>
<proteinExistence type="predicted"/>
<reference evidence="1" key="2">
    <citation type="submission" date="2023-05" db="EMBL/GenBank/DDBJ databases">
        <authorList>
            <consortium name="Lawrence Berkeley National Laboratory"/>
            <person name="Steindorff A."/>
            <person name="Hensen N."/>
            <person name="Bonometti L."/>
            <person name="Westerberg I."/>
            <person name="Brannstrom I.O."/>
            <person name="Guillou S."/>
            <person name="Cros-Aarteil S."/>
            <person name="Calhoun S."/>
            <person name="Haridas S."/>
            <person name="Kuo A."/>
            <person name="Mondo S."/>
            <person name="Pangilinan J."/>
            <person name="Riley R."/>
            <person name="Labutti K."/>
            <person name="Andreopoulos B."/>
            <person name="Lipzen A."/>
            <person name="Chen C."/>
            <person name="Yanf M."/>
            <person name="Daum C."/>
            <person name="Ng V."/>
            <person name="Clum A."/>
            <person name="Ohm R."/>
            <person name="Martin F."/>
            <person name="Silar P."/>
            <person name="Natvig D."/>
            <person name="Lalanne C."/>
            <person name="Gautier V."/>
            <person name="Ament-Velasquez S.L."/>
            <person name="Kruys A."/>
            <person name="Hutchinson M.I."/>
            <person name="Powell A.J."/>
            <person name="Barry K."/>
            <person name="Miller A.N."/>
            <person name="Grigoriev I.V."/>
            <person name="Debuchy R."/>
            <person name="Gladieux P."/>
            <person name="Thoren M.H."/>
            <person name="Johannesson H."/>
        </authorList>
    </citation>
    <scope>NUCLEOTIDE SEQUENCE</scope>
    <source>
        <strain evidence="1">CBS 892.96</strain>
    </source>
</reference>
<keyword evidence="2" id="KW-1185">Reference proteome</keyword>
<protein>
    <recommendedName>
        <fullName evidence="3">Fungal STAND N-terminal Goodbye domain-containing protein</fullName>
    </recommendedName>
</protein>
<sequence length="735" mass="83122">MAQASDSFPRLHSQLLSVDFIDNRVYEYHAAFRNSEARYDATIQQYVAVSSHDTVSAPQLTLIQGDSSNGPGNLMPTAIEAMKFWTLIFVDAMKDLQGKADGEPPIHASSECSIRIQRDWKGVYTQLQKARELYDGTKQGFRGKCKRGWRQVVEHSDLARRVIKSVPDIEYVSPVLAILEVILEAAQVASEVREKVTTSFDGERLERMFGDIDVFLATFPEDEKIKEASIGLVVAIFIAIEETIVFFLSHQARRGASAVFRGNKYQGPLIEKLNQIQEQSNWLIHQAQNSHISKVREDMQRTLARTWHIEVCIEEVRRDVKQGVKAIQDKVDGNTRVVVDTIEDTGVSLRNALKQMLDDAETKRQREREQDFAWFQEQLKSQQEQFLRAGHAMLRQLTPSPTSKQLPWSPALQIESYPSRPSTPQPQIAWLQQQSHLSSPFSHPPQTPLYAPQPQPYYPPVLSPQPINYTLVLLTIISTSLPLPNPNFDLTDLTQILDHQPLIPLRQRIRAGQAFNTDQLRSWLISPTASRLLIHGSFDCVHPSLISGLSFAAGTLIDTLRERQAQYISLIFFCGLHTEQDDLYSGAVKMLGGFISQLLRQCPGLLVTEQDVQFLSGRQTIDVEVLCQLLTTLIRRVPKEMAVTFVVDGVVHYENKYFEEGLLEVVKVLVGLGKGDEAWWGGGPAVKVLMTSPIRTEEVWRVFRHDSDKDRILDMEGLPVVADSNGQAWEFELDC</sequence>
<dbReference type="PANTHER" id="PTHR40619:SF3">
    <property type="entry name" value="FUNGAL STAND N-TERMINAL GOODBYE DOMAIN-CONTAINING PROTEIN"/>
    <property type="match status" value="1"/>
</dbReference>
<organism evidence="1 2">
    <name type="scientific">Triangularia setosa</name>
    <dbReference type="NCBI Taxonomy" id="2587417"/>
    <lineage>
        <taxon>Eukaryota</taxon>
        <taxon>Fungi</taxon>
        <taxon>Dikarya</taxon>
        <taxon>Ascomycota</taxon>
        <taxon>Pezizomycotina</taxon>
        <taxon>Sordariomycetes</taxon>
        <taxon>Sordariomycetidae</taxon>
        <taxon>Sordariales</taxon>
        <taxon>Podosporaceae</taxon>
        <taxon>Triangularia</taxon>
    </lineage>
</organism>
<dbReference type="EMBL" id="MU866284">
    <property type="protein sequence ID" value="KAK4174389.1"/>
    <property type="molecule type" value="Genomic_DNA"/>
</dbReference>
<comment type="caution">
    <text evidence="1">The sequence shown here is derived from an EMBL/GenBank/DDBJ whole genome shotgun (WGS) entry which is preliminary data.</text>
</comment>
<dbReference type="PANTHER" id="PTHR40619">
    <property type="entry name" value="FUNGAL STAND N-TERMINAL GOODBYE DOMAIN-CONTAINING PROTEIN"/>
    <property type="match status" value="1"/>
</dbReference>
<evidence type="ECO:0008006" key="3">
    <source>
        <dbReference type="Google" id="ProtNLM"/>
    </source>
</evidence>
<dbReference type="AlphaFoldDB" id="A0AAN6W2U3"/>
<name>A0AAN6W2U3_9PEZI</name>
<gene>
    <name evidence="1" type="ORF">QBC36DRAFT_333733</name>
</gene>